<dbReference type="STRING" id="1182545.A0A072PKY4"/>
<comment type="caution">
    <text evidence="2">The sequence shown here is derived from an EMBL/GenBank/DDBJ whole genome shotgun (WGS) entry which is preliminary data.</text>
</comment>
<accession>A0A072PKY4</accession>
<name>A0A072PKY4_9EURO</name>
<dbReference type="VEuPathDB" id="FungiDB:A1O9_02305"/>
<dbReference type="SUPFAM" id="SSF52833">
    <property type="entry name" value="Thioredoxin-like"/>
    <property type="match status" value="1"/>
</dbReference>
<keyword evidence="3" id="KW-1185">Reference proteome</keyword>
<reference evidence="2 3" key="1">
    <citation type="submission" date="2013-03" db="EMBL/GenBank/DDBJ databases">
        <title>The Genome Sequence of Exophiala aquamarina CBS 119918.</title>
        <authorList>
            <consortium name="The Broad Institute Genomics Platform"/>
            <person name="Cuomo C."/>
            <person name="de Hoog S."/>
            <person name="Gorbushina A."/>
            <person name="Walker B."/>
            <person name="Young S.K."/>
            <person name="Zeng Q."/>
            <person name="Gargeya S."/>
            <person name="Fitzgerald M."/>
            <person name="Haas B."/>
            <person name="Abouelleil A."/>
            <person name="Allen A.W."/>
            <person name="Alvarado L."/>
            <person name="Arachchi H.M."/>
            <person name="Berlin A.M."/>
            <person name="Chapman S.B."/>
            <person name="Gainer-Dewar J."/>
            <person name="Goldberg J."/>
            <person name="Griggs A."/>
            <person name="Gujja S."/>
            <person name="Hansen M."/>
            <person name="Howarth C."/>
            <person name="Imamovic A."/>
            <person name="Ireland A."/>
            <person name="Larimer J."/>
            <person name="McCowan C."/>
            <person name="Murphy C."/>
            <person name="Pearson M."/>
            <person name="Poon T.W."/>
            <person name="Priest M."/>
            <person name="Roberts A."/>
            <person name="Saif S."/>
            <person name="Shea T."/>
            <person name="Sisk P."/>
            <person name="Sykes S."/>
            <person name="Wortman J."/>
            <person name="Nusbaum C."/>
            <person name="Birren B."/>
        </authorList>
    </citation>
    <scope>NUCLEOTIDE SEQUENCE [LARGE SCALE GENOMIC DNA]</scope>
    <source>
        <strain evidence="2 3">CBS 119918</strain>
    </source>
</reference>
<dbReference type="Gene3D" id="1.20.1050.10">
    <property type="match status" value="1"/>
</dbReference>
<proteinExistence type="predicted"/>
<evidence type="ECO:0000259" key="1">
    <source>
        <dbReference type="PROSITE" id="PS50404"/>
    </source>
</evidence>
<dbReference type="EMBL" id="AMGV01000002">
    <property type="protein sequence ID" value="KEF60744.1"/>
    <property type="molecule type" value="Genomic_DNA"/>
</dbReference>
<dbReference type="OrthoDB" id="3587182at2759"/>
<feature type="domain" description="GST N-terminal" evidence="1">
    <location>
        <begin position="3"/>
        <end position="87"/>
    </location>
</feature>
<protein>
    <recommendedName>
        <fullName evidence="1">GST N-terminal domain-containing protein</fullName>
    </recommendedName>
</protein>
<dbReference type="InterPro" id="IPR036249">
    <property type="entry name" value="Thioredoxin-like_sf"/>
</dbReference>
<organism evidence="2 3">
    <name type="scientific">Exophiala aquamarina CBS 119918</name>
    <dbReference type="NCBI Taxonomy" id="1182545"/>
    <lineage>
        <taxon>Eukaryota</taxon>
        <taxon>Fungi</taxon>
        <taxon>Dikarya</taxon>
        <taxon>Ascomycota</taxon>
        <taxon>Pezizomycotina</taxon>
        <taxon>Eurotiomycetes</taxon>
        <taxon>Chaetothyriomycetidae</taxon>
        <taxon>Chaetothyriales</taxon>
        <taxon>Herpotrichiellaceae</taxon>
        <taxon>Exophiala</taxon>
    </lineage>
</organism>
<gene>
    <name evidence="2" type="ORF">A1O9_02305</name>
</gene>
<dbReference type="GeneID" id="25277250"/>
<dbReference type="PROSITE" id="PS50404">
    <property type="entry name" value="GST_NTER"/>
    <property type="match status" value="1"/>
</dbReference>
<dbReference type="Gene3D" id="3.40.30.10">
    <property type="entry name" value="Glutaredoxin"/>
    <property type="match status" value="1"/>
</dbReference>
<feature type="non-terminal residue" evidence="2">
    <location>
        <position position="135"/>
    </location>
</feature>
<dbReference type="Proteomes" id="UP000027920">
    <property type="component" value="Unassembled WGS sequence"/>
</dbReference>
<evidence type="ECO:0000313" key="2">
    <source>
        <dbReference type="EMBL" id="KEF60744.1"/>
    </source>
</evidence>
<dbReference type="AlphaFoldDB" id="A0A072PKY4"/>
<evidence type="ECO:0000313" key="3">
    <source>
        <dbReference type="Proteomes" id="UP000027920"/>
    </source>
</evidence>
<sequence>MVSTLELYIIPGELYPRRVTIYLAEKCLSPNDLQVQITAVSTTLTLQMAAPGKPPGTGQTLALGDGTFIHQSIAILEYLEDMCDRNIDSPEIAQPSMRGTTLRERATTREMMQLADEATSLFSLACHKGSGMFSM</sequence>
<dbReference type="InterPro" id="IPR004045">
    <property type="entry name" value="Glutathione_S-Trfase_N"/>
</dbReference>
<dbReference type="HOGENOM" id="CLU_1890691_0_0_1"/>
<dbReference type="RefSeq" id="XP_013263334.1">
    <property type="nucleotide sequence ID" value="XM_013407880.1"/>
</dbReference>